<proteinExistence type="predicted"/>
<accession>G4W964</accession>
<sequence>MPNDYDGSLAQQYVSFSALFSIQSNPGANFGKAMVYVDSATISGLWVDGSTVPQPTEDVEITSQNYQDYVSGGLLDWLTGYFGSNAVANIYVAVWDSSLPSYSGLINAYAATKYDAYFKTMYTAGLGVESAQNDAMVALAEIAFPDTGVFSQVGFGTTEPDNLLNESVTSLLTAINGSSGDAIVAYGDASQSTNPWLDQLGLTLGALNGSGTAIGNALDYIATLNRGASGTDGANLTALQVAALKAQGCGYWATLGNSTGQVALYNPTTVKGAYPGSKWVVAYIDFVASIRSIEFLTDPATPQGKRRNNENYQAILGILNAAAAPFTDKGGIGVLQNFTTAGAPRFSQLSGGGSTLIVPNAWAATWLQGIHSIVVQGTLYIQA</sequence>
<dbReference type="EMBL" id="HQ225832">
    <property type="protein sequence ID" value="ADX42552.1"/>
    <property type="molecule type" value="Genomic_DNA"/>
</dbReference>
<evidence type="ECO:0000313" key="2">
    <source>
        <dbReference type="Proteomes" id="UP000002653"/>
    </source>
</evidence>
<dbReference type="RefSeq" id="YP_007237944.1">
    <property type="nucleotide sequence ID" value="NC_019930.1"/>
</dbReference>
<dbReference type="GeneID" id="14297457"/>
<dbReference type="Proteomes" id="UP000002653">
    <property type="component" value="Segment"/>
</dbReference>
<protein>
    <submittedName>
        <fullName evidence="1">Uncharacterized protein</fullName>
    </submittedName>
</protein>
<organism evidence="1 2">
    <name type="scientific">Tetrasphaera phage TJE1</name>
    <dbReference type="NCBI Taxonomy" id="981335"/>
    <lineage>
        <taxon>Viruses</taxon>
        <taxon>Duplodnaviria</taxon>
        <taxon>Heunggongvirae</taxon>
        <taxon>Uroviricota</taxon>
        <taxon>Caudoviricetes</taxon>
        <taxon>Tijeunavirus</taxon>
        <taxon>Tijeunavirus TJE1</taxon>
    </lineage>
</organism>
<keyword evidence="2" id="KW-1185">Reference proteome</keyword>
<reference evidence="1 2" key="1">
    <citation type="journal article" date="2012" name="Virus Genes">
        <title>Isolation and complete genome sequence of a bacteriophage lysing Tetrasphaera jenkinsii, a filamentous bacteria responsible for bulking in activated sludge.</title>
        <authorList>
            <person name="Petrovski S."/>
            <person name="Tillett D."/>
            <person name="Seviour R.J."/>
        </authorList>
    </citation>
    <scope>NUCLEOTIDE SEQUENCE [LARGE SCALE GENOMIC DNA]</scope>
</reference>
<dbReference type="KEGG" id="vg:14297457"/>
<name>G4W964_9CAUD</name>
<evidence type="ECO:0000313" key="1">
    <source>
        <dbReference type="EMBL" id="ADX42552.1"/>
    </source>
</evidence>